<feature type="transmembrane region" description="Helical" evidence="2">
    <location>
        <begin position="15"/>
        <end position="36"/>
    </location>
</feature>
<dbReference type="InterPro" id="IPR002372">
    <property type="entry name" value="PQQ_rpt_dom"/>
</dbReference>
<dbReference type="SUPFAM" id="SSF50998">
    <property type="entry name" value="Quinoprotein alcohol dehydrogenase-like"/>
    <property type="match status" value="1"/>
</dbReference>
<organism evidence="4 5">
    <name type="scientific">Rhodococcus sovatensis</name>
    <dbReference type="NCBI Taxonomy" id="1805840"/>
    <lineage>
        <taxon>Bacteria</taxon>
        <taxon>Bacillati</taxon>
        <taxon>Actinomycetota</taxon>
        <taxon>Actinomycetes</taxon>
        <taxon>Mycobacteriales</taxon>
        <taxon>Nocardiaceae</taxon>
        <taxon>Rhodococcus</taxon>
    </lineage>
</organism>
<dbReference type="RefSeq" id="WP_338891923.1">
    <property type="nucleotide sequence ID" value="NZ_CP147846.1"/>
</dbReference>
<keyword evidence="2" id="KW-0812">Transmembrane</keyword>
<accession>A0ABZ2PNN6</accession>
<keyword evidence="5" id="KW-1185">Reference proteome</keyword>
<reference evidence="4 5" key="1">
    <citation type="submission" date="2024-03" db="EMBL/GenBank/DDBJ databases">
        <title>Natural products discovery in diverse microorganisms through a two-stage MS feature dereplication strategy.</title>
        <authorList>
            <person name="Zhang R."/>
        </authorList>
    </citation>
    <scope>NUCLEOTIDE SEQUENCE [LARGE SCALE GENOMIC DNA]</scope>
    <source>
        <strain evidence="4 5">18930</strain>
    </source>
</reference>
<evidence type="ECO:0000256" key="1">
    <source>
        <dbReference type="SAM" id="MobiDB-lite"/>
    </source>
</evidence>
<name>A0ABZ2PNN6_9NOCA</name>
<gene>
    <name evidence="4" type="ORF">WDS16_08315</name>
</gene>
<feature type="compositionally biased region" description="Low complexity" evidence="1">
    <location>
        <begin position="44"/>
        <end position="59"/>
    </location>
</feature>
<evidence type="ECO:0000313" key="4">
    <source>
        <dbReference type="EMBL" id="WXG70482.1"/>
    </source>
</evidence>
<evidence type="ECO:0000313" key="5">
    <source>
        <dbReference type="Proteomes" id="UP001432000"/>
    </source>
</evidence>
<dbReference type="EMBL" id="CP147846">
    <property type="protein sequence ID" value="WXG70482.1"/>
    <property type="molecule type" value="Genomic_DNA"/>
</dbReference>
<dbReference type="InterPro" id="IPR011047">
    <property type="entry name" value="Quinoprotein_ADH-like_sf"/>
</dbReference>
<feature type="region of interest" description="Disordered" evidence="1">
    <location>
        <begin position="44"/>
        <end position="73"/>
    </location>
</feature>
<keyword evidence="2" id="KW-0472">Membrane</keyword>
<keyword evidence="2" id="KW-1133">Transmembrane helix</keyword>
<evidence type="ECO:0000256" key="2">
    <source>
        <dbReference type="SAM" id="Phobius"/>
    </source>
</evidence>
<proteinExistence type="predicted"/>
<evidence type="ECO:0000259" key="3">
    <source>
        <dbReference type="Pfam" id="PF13360"/>
    </source>
</evidence>
<dbReference type="Pfam" id="PF13360">
    <property type="entry name" value="PQQ_2"/>
    <property type="match status" value="1"/>
</dbReference>
<feature type="domain" description="Pyrrolo-quinoline quinone repeat" evidence="3">
    <location>
        <begin position="97"/>
        <end position="336"/>
    </location>
</feature>
<dbReference type="Proteomes" id="UP001432000">
    <property type="component" value="Chromosome"/>
</dbReference>
<protein>
    <submittedName>
        <fullName evidence="4">PQQ-binding-like beta-propeller repeat protein</fullName>
    </submittedName>
</protein>
<sequence length="369" mass="38123">MTDSEPRGYGRAGTVRAGVAVAVAVVAVAAAVIVLVTHQRPTAEPSDAASAVSSPQQAATTTEVSSAPEHDPRWQIDSAEVYGRDFAAFVAPTTSLQFDSGTNAVIDAGDVLVAAVGLPNPRTYLLDDARLVGIAASDGAVLWSVSPDGGLNSCAGTPVRGEILCLDSYSNSPAFVAIGVRDGAVRRVPIPTGWFPYAIESDDTSIYVLEGNPEDSESNLHGGDVDALAAAWSLPITAFAPYEGLDETMIHIDGGYGVVTLGGEAAFFEPRTGAAIDGLELRSDTSVVDTEMGKEVWHLQEPFAGSTTVGETVYTSTGSSVIASAADTGDDKWVWPVPTDASGSTVSGSIVGTEFGVYFLSSAFVVQLE</sequence>